<comment type="caution">
    <text evidence="3">The sequence shown here is derived from an EMBL/GenBank/DDBJ whole genome shotgun (WGS) entry which is preliminary data.</text>
</comment>
<evidence type="ECO:0000259" key="2">
    <source>
        <dbReference type="PROSITE" id="PS50263"/>
    </source>
</evidence>
<proteinExistence type="inferred from homology"/>
<dbReference type="EMBL" id="BMHE01000016">
    <property type="protein sequence ID" value="GFZ85459.1"/>
    <property type="molecule type" value="Genomic_DNA"/>
</dbReference>
<dbReference type="Gene3D" id="3.60.110.10">
    <property type="entry name" value="Carbon-nitrogen hydrolase"/>
    <property type="match status" value="1"/>
</dbReference>
<sequence length="200" mass="22461">MHLIGGTHIIAEEGKLYNTAFLFYPDGRIGEQKKLHITPTEVKEWHMGAGDSLQVFDTAKGRIAMLVCYDVEFPEIVRMARARGVDVLFVPSCTYDRHGFHRVRYTCHARTIENQIYVVTTGTVGALPTVDFMRGNFGQAAVLTPNDVPFPPKGILVEGEINGDMVVTGDLDLDLLTLVREKGSVTTWRDRRTDLYTDWS</sequence>
<dbReference type="Proteomes" id="UP000615455">
    <property type="component" value="Unassembled WGS sequence"/>
</dbReference>
<dbReference type="Pfam" id="PF00795">
    <property type="entry name" value="CN_hydrolase"/>
    <property type="match status" value="1"/>
</dbReference>
<dbReference type="InterPro" id="IPR003010">
    <property type="entry name" value="C-N_Hydrolase"/>
</dbReference>
<dbReference type="SUPFAM" id="SSF56317">
    <property type="entry name" value="Carbon-nitrogen hydrolase"/>
    <property type="match status" value="1"/>
</dbReference>
<evidence type="ECO:0000313" key="3">
    <source>
        <dbReference type="EMBL" id="GFZ85459.1"/>
    </source>
</evidence>
<keyword evidence="4" id="KW-1185">Reference proteome</keyword>
<dbReference type="PANTHER" id="PTHR23088">
    <property type="entry name" value="NITRILASE-RELATED"/>
    <property type="match status" value="1"/>
</dbReference>
<evidence type="ECO:0000256" key="1">
    <source>
        <dbReference type="ARBA" id="ARBA00010613"/>
    </source>
</evidence>
<gene>
    <name evidence="3" type="ORF">GCM10008018_34470</name>
</gene>
<dbReference type="InterPro" id="IPR036526">
    <property type="entry name" value="C-N_Hydrolase_sf"/>
</dbReference>
<reference evidence="4" key="1">
    <citation type="journal article" date="2019" name="Int. J. Syst. Evol. Microbiol.">
        <title>The Global Catalogue of Microorganisms (GCM) 10K type strain sequencing project: providing services to taxonomists for standard genome sequencing and annotation.</title>
        <authorList>
            <consortium name="The Broad Institute Genomics Platform"/>
            <consortium name="The Broad Institute Genome Sequencing Center for Infectious Disease"/>
            <person name="Wu L."/>
            <person name="Ma J."/>
        </authorList>
    </citation>
    <scope>NUCLEOTIDE SEQUENCE [LARGE SCALE GENOMIC DNA]</scope>
    <source>
        <strain evidence="4">CGMCC 1.15043</strain>
    </source>
</reference>
<protein>
    <recommendedName>
        <fullName evidence="2">CN hydrolase domain-containing protein</fullName>
    </recommendedName>
</protein>
<name>A0ABQ1ET01_9BACL</name>
<organism evidence="3 4">
    <name type="scientific">Paenibacillus marchantiophytorum</name>
    <dbReference type="NCBI Taxonomy" id="1619310"/>
    <lineage>
        <taxon>Bacteria</taxon>
        <taxon>Bacillati</taxon>
        <taxon>Bacillota</taxon>
        <taxon>Bacilli</taxon>
        <taxon>Bacillales</taxon>
        <taxon>Paenibacillaceae</taxon>
        <taxon>Paenibacillus</taxon>
    </lineage>
</organism>
<dbReference type="PROSITE" id="PS50263">
    <property type="entry name" value="CN_HYDROLASE"/>
    <property type="match status" value="1"/>
</dbReference>
<evidence type="ECO:0000313" key="4">
    <source>
        <dbReference type="Proteomes" id="UP000615455"/>
    </source>
</evidence>
<dbReference type="InterPro" id="IPR001110">
    <property type="entry name" value="UPF0012_CS"/>
</dbReference>
<comment type="similarity">
    <text evidence="1">Belongs to the carbon-nitrogen hydrolase superfamily. NIT1/NIT2 family.</text>
</comment>
<accession>A0ABQ1ET01</accession>
<feature type="domain" description="CN hydrolase" evidence="2">
    <location>
        <begin position="1"/>
        <end position="173"/>
    </location>
</feature>
<dbReference type="PROSITE" id="PS01227">
    <property type="entry name" value="UPF0012"/>
    <property type="match status" value="1"/>
</dbReference>
<dbReference type="PANTHER" id="PTHR23088:SF50">
    <property type="entry name" value="HYDROLASE YHCX"/>
    <property type="match status" value="1"/>
</dbReference>